<dbReference type="InterPro" id="IPR023214">
    <property type="entry name" value="HAD_sf"/>
</dbReference>
<proteinExistence type="predicted"/>
<evidence type="ECO:0000313" key="2">
    <source>
        <dbReference type="RefSeq" id="XP_006818671.1"/>
    </source>
</evidence>
<dbReference type="RefSeq" id="XP_006818671.1">
    <property type="nucleotide sequence ID" value="XM_006818608.1"/>
</dbReference>
<dbReference type="Gene3D" id="3.40.50.1000">
    <property type="entry name" value="HAD superfamily/HAD-like"/>
    <property type="match status" value="1"/>
</dbReference>
<sequence>MSNTSQVAVGRMLRKGIKVLAFDFDETILTIHTGGYWCEGGDRLAKHVRPSMIKLIAEAQECGLHVCVVTFSSQDSLIREVLEQTLPRKCKTSKILIRGTSYPPTWPRVEGVPSIGKLQHIASVVAELSNTLKTSIEPEEVLLLDDDERNVITAREFGHKAYIVSKGFTLETFCEFLNQIDQCSFPTKNV</sequence>
<dbReference type="InterPro" id="IPR036412">
    <property type="entry name" value="HAD-like_sf"/>
</dbReference>
<organism evidence="1 2">
    <name type="scientific">Saccoglossus kowalevskii</name>
    <name type="common">Acorn worm</name>
    <dbReference type="NCBI Taxonomy" id="10224"/>
    <lineage>
        <taxon>Eukaryota</taxon>
        <taxon>Metazoa</taxon>
        <taxon>Hemichordata</taxon>
        <taxon>Enteropneusta</taxon>
        <taxon>Harrimaniidae</taxon>
        <taxon>Saccoglossus</taxon>
    </lineage>
</organism>
<name>A0ABM0MF80_SACKO</name>
<evidence type="ECO:0000313" key="1">
    <source>
        <dbReference type="Proteomes" id="UP000694865"/>
    </source>
</evidence>
<reference evidence="2" key="1">
    <citation type="submission" date="2025-08" db="UniProtKB">
        <authorList>
            <consortium name="RefSeq"/>
        </authorList>
    </citation>
    <scope>IDENTIFICATION</scope>
    <source>
        <tissue evidence="2">Testes</tissue>
    </source>
</reference>
<accession>A0ABM0MF80</accession>
<dbReference type="Proteomes" id="UP000694865">
    <property type="component" value="Unplaced"/>
</dbReference>
<keyword evidence="1" id="KW-1185">Reference proteome</keyword>
<dbReference type="SUPFAM" id="SSF56784">
    <property type="entry name" value="HAD-like"/>
    <property type="match status" value="1"/>
</dbReference>
<protein>
    <submittedName>
        <fullName evidence="2">Uncharacterized protein LOC102809093</fullName>
    </submittedName>
</protein>
<gene>
    <name evidence="2" type="primary">LOC102809093</name>
</gene>
<dbReference type="GeneID" id="102809093"/>